<dbReference type="STRING" id="550447.SAMN05428946_2445"/>
<comment type="pathway">
    <text evidence="5">Amino-acid biosynthesis; D-alanine biosynthesis; D-alanine from L-alanine: step 1/1.</text>
</comment>
<feature type="modified residue" description="N6-(pyridoxal phosphate)lysine" evidence="5 6">
    <location>
        <position position="41"/>
    </location>
</feature>
<dbReference type="OrthoDB" id="9813814at2"/>
<dbReference type="Gene3D" id="2.40.37.10">
    <property type="entry name" value="Lyase, Ornithine Decarboxylase, Chain A, domain 1"/>
    <property type="match status" value="1"/>
</dbReference>
<name>A0A1U7PMA5_9BACI</name>
<dbReference type="EMBL" id="FTPL01000003">
    <property type="protein sequence ID" value="SIT89625.1"/>
    <property type="molecule type" value="Genomic_DNA"/>
</dbReference>
<accession>A0A1U7PMA5</accession>
<sequence length="377" mass="41008">MERTEWGRPTRAVIDLEAVRTNVRNTKEWIGPETELIAVVKADGYGHGAVRVAEAALQAGASMLAVATPEEAVDLREAGLEAEILLLGAAPLPFLEVAAAHNITVTADSARWVRDAAARPEKWPNPLKVHLKLDTGMSRIGMRTGEELLGAWGTAREAGMIVDGVFTHFAKADDEDSGLQRRQEARFRELIGALPEKPRLVHASNSAATYLHPDARFDAVRLGISMYGIPASEHVGRNMPIPLKPALSLESRLVHVKKISRGDTVSYGGTYEAVDDEWIGTIPIGYADGLLRGLGGQEVLVGGRRVPIVGRICMDQCMVRLPGETEPGEPVVLIGRQGDEEITAAEWAARLGTIPYEVVVTLSKRIQRVYPKQDWEG</sequence>
<dbReference type="PANTHER" id="PTHR30511">
    <property type="entry name" value="ALANINE RACEMASE"/>
    <property type="match status" value="1"/>
</dbReference>
<gene>
    <name evidence="9" type="ORF">SAMN05428946_2445</name>
</gene>
<protein>
    <recommendedName>
        <fullName evidence="5">Alanine racemase</fullName>
        <ecNumber evidence="5">5.1.1.1</ecNumber>
    </recommendedName>
</protein>
<organism evidence="9 10">
    <name type="scientific">Edaphobacillus lindanitolerans</name>
    <dbReference type="NCBI Taxonomy" id="550447"/>
    <lineage>
        <taxon>Bacteria</taxon>
        <taxon>Bacillati</taxon>
        <taxon>Bacillota</taxon>
        <taxon>Bacilli</taxon>
        <taxon>Bacillales</taxon>
        <taxon>Bacillaceae</taxon>
        <taxon>Edaphobacillus</taxon>
    </lineage>
</organism>
<evidence type="ECO:0000256" key="4">
    <source>
        <dbReference type="ARBA" id="ARBA00023235"/>
    </source>
</evidence>
<dbReference type="SUPFAM" id="SSF50621">
    <property type="entry name" value="Alanine racemase C-terminal domain-like"/>
    <property type="match status" value="1"/>
</dbReference>
<reference evidence="10" key="1">
    <citation type="submission" date="2017-01" db="EMBL/GenBank/DDBJ databases">
        <authorList>
            <person name="Varghese N."/>
            <person name="Submissions S."/>
        </authorList>
    </citation>
    <scope>NUCLEOTIDE SEQUENCE [LARGE SCALE GENOMIC DNA]</scope>
    <source>
        <strain evidence="10">MNA4</strain>
    </source>
</reference>
<keyword evidence="3 5" id="KW-0663">Pyridoxal phosphate</keyword>
<dbReference type="CDD" id="cd00430">
    <property type="entry name" value="PLPDE_III_AR"/>
    <property type="match status" value="1"/>
</dbReference>
<dbReference type="Proteomes" id="UP000187550">
    <property type="component" value="Unassembled WGS sequence"/>
</dbReference>
<feature type="domain" description="Alanine racemase C-terminal" evidence="8">
    <location>
        <begin position="246"/>
        <end position="371"/>
    </location>
</feature>
<dbReference type="GO" id="GO:0009252">
    <property type="term" value="P:peptidoglycan biosynthetic process"/>
    <property type="evidence" value="ECO:0007669"/>
    <property type="project" value="TreeGrafter"/>
</dbReference>
<dbReference type="InterPro" id="IPR020622">
    <property type="entry name" value="Ala_racemase_pyridoxalP-BS"/>
</dbReference>
<dbReference type="GO" id="GO:0030170">
    <property type="term" value="F:pyridoxal phosphate binding"/>
    <property type="evidence" value="ECO:0007669"/>
    <property type="project" value="UniProtKB-UniRule"/>
</dbReference>
<dbReference type="PANTHER" id="PTHR30511:SF0">
    <property type="entry name" value="ALANINE RACEMASE, CATABOLIC-RELATED"/>
    <property type="match status" value="1"/>
</dbReference>
<evidence type="ECO:0000256" key="3">
    <source>
        <dbReference type="ARBA" id="ARBA00022898"/>
    </source>
</evidence>
<dbReference type="Pfam" id="PF01168">
    <property type="entry name" value="Ala_racemase_N"/>
    <property type="match status" value="1"/>
</dbReference>
<feature type="active site" description="Proton acceptor; specific for L-alanine" evidence="5">
    <location>
        <position position="267"/>
    </location>
</feature>
<dbReference type="GO" id="GO:0008784">
    <property type="term" value="F:alanine racemase activity"/>
    <property type="evidence" value="ECO:0007669"/>
    <property type="project" value="UniProtKB-UniRule"/>
</dbReference>
<dbReference type="FunFam" id="2.40.37.10:FF:000006">
    <property type="entry name" value="Alanine racemase"/>
    <property type="match status" value="1"/>
</dbReference>
<dbReference type="PROSITE" id="PS00395">
    <property type="entry name" value="ALANINE_RACEMASE"/>
    <property type="match status" value="1"/>
</dbReference>
<dbReference type="AlphaFoldDB" id="A0A1U7PMA5"/>
<feature type="active site" description="Proton acceptor; specific for D-alanine" evidence="5">
    <location>
        <position position="41"/>
    </location>
</feature>
<dbReference type="InterPro" id="IPR011079">
    <property type="entry name" value="Ala_racemase_C"/>
</dbReference>
<feature type="binding site" evidence="5 7">
    <location>
        <position position="139"/>
    </location>
    <ligand>
        <name>substrate</name>
    </ligand>
</feature>
<dbReference type="RefSeq" id="WP_076759216.1">
    <property type="nucleotide sequence ID" value="NZ_FTPL01000003.1"/>
</dbReference>
<dbReference type="NCBIfam" id="TIGR00492">
    <property type="entry name" value="alr"/>
    <property type="match status" value="1"/>
</dbReference>
<comment type="function">
    <text evidence="5">Catalyzes the interconversion of L-alanine and D-alanine. May also act on other amino acids.</text>
</comment>
<evidence type="ECO:0000313" key="10">
    <source>
        <dbReference type="Proteomes" id="UP000187550"/>
    </source>
</evidence>
<dbReference type="InterPro" id="IPR029066">
    <property type="entry name" value="PLP-binding_barrel"/>
</dbReference>
<dbReference type="FunFam" id="3.20.20.10:FF:000002">
    <property type="entry name" value="Alanine racemase"/>
    <property type="match status" value="1"/>
</dbReference>
<dbReference type="PRINTS" id="PR00992">
    <property type="entry name" value="ALARACEMASE"/>
</dbReference>
<dbReference type="Gene3D" id="3.20.20.10">
    <property type="entry name" value="Alanine racemase"/>
    <property type="match status" value="1"/>
</dbReference>
<dbReference type="InterPro" id="IPR009006">
    <property type="entry name" value="Ala_racemase/Decarboxylase_C"/>
</dbReference>
<evidence type="ECO:0000313" key="9">
    <source>
        <dbReference type="EMBL" id="SIT89625.1"/>
    </source>
</evidence>
<dbReference type="InterPro" id="IPR001608">
    <property type="entry name" value="Ala_racemase_N"/>
</dbReference>
<comment type="similarity">
    <text evidence="5">Belongs to the alanine racemase family.</text>
</comment>
<dbReference type="UniPathway" id="UPA00042">
    <property type="reaction ID" value="UER00497"/>
</dbReference>
<evidence type="ECO:0000256" key="7">
    <source>
        <dbReference type="PIRSR" id="PIRSR600821-52"/>
    </source>
</evidence>
<feature type="binding site" evidence="5 7">
    <location>
        <position position="314"/>
    </location>
    <ligand>
        <name>substrate</name>
    </ligand>
</feature>
<comment type="cofactor">
    <cofactor evidence="2 5 6">
        <name>pyridoxal 5'-phosphate</name>
        <dbReference type="ChEBI" id="CHEBI:597326"/>
    </cofactor>
</comment>
<dbReference type="SUPFAM" id="SSF51419">
    <property type="entry name" value="PLP-binding barrel"/>
    <property type="match status" value="1"/>
</dbReference>
<evidence type="ECO:0000256" key="1">
    <source>
        <dbReference type="ARBA" id="ARBA00000316"/>
    </source>
</evidence>
<evidence type="ECO:0000256" key="2">
    <source>
        <dbReference type="ARBA" id="ARBA00001933"/>
    </source>
</evidence>
<evidence type="ECO:0000259" key="8">
    <source>
        <dbReference type="SMART" id="SM01005"/>
    </source>
</evidence>
<comment type="catalytic activity">
    <reaction evidence="1 5">
        <text>L-alanine = D-alanine</text>
        <dbReference type="Rhea" id="RHEA:20249"/>
        <dbReference type="ChEBI" id="CHEBI:57416"/>
        <dbReference type="ChEBI" id="CHEBI:57972"/>
        <dbReference type="EC" id="5.1.1.1"/>
    </reaction>
</comment>
<dbReference type="HAMAP" id="MF_01201">
    <property type="entry name" value="Ala_racemase"/>
    <property type="match status" value="1"/>
</dbReference>
<dbReference type="Pfam" id="PF00842">
    <property type="entry name" value="Ala_racemase_C"/>
    <property type="match status" value="1"/>
</dbReference>
<keyword evidence="4 5" id="KW-0413">Isomerase</keyword>
<evidence type="ECO:0000256" key="6">
    <source>
        <dbReference type="PIRSR" id="PIRSR600821-50"/>
    </source>
</evidence>
<dbReference type="InterPro" id="IPR000821">
    <property type="entry name" value="Ala_racemase"/>
</dbReference>
<proteinExistence type="inferred from homology"/>
<evidence type="ECO:0000256" key="5">
    <source>
        <dbReference type="HAMAP-Rule" id="MF_01201"/>
    </source>
</evidence>
<dbReference type="EC" id="5.1.1.1" evidence="5"/>
<dbReference type="GO" id="GO:0030632">
    <property type="term" value="P:D-alanine biosynthetic process"/>
    <property type="evidence" value="ECO:0007669"/>
    <property type="project" value="UniProtKB-UniRule"/>
</dbReference>
<keyword evidence="10" id="KW-1185">Reference proteome</keyword>
<dbReference type="SMART" id="SM01005">
    <property type="entry name" value="Ala_racemase_C"/>
    <property type="match status" value="1"/>
</dbReference>
<dbReference type="GO" id="GO:0005829">
    <property type="term" value="C:cytosol"/>
    <property type="evidence" value="ECO:0007669"/>
    <property type="project" value="TreeGrafter"/>
</dbReference>